<feature type="compositionally biased region" description="Acidic residues" evidence="8">
    <location>
        <begin position="4542"/>
        <end position="4552"/>
    </location>
</feature>
<feature type="compositionally biased region" description="Acidic residues" evidence="8">
    <location>
        <begin position="15"/>
        <end position="28"/>
    </location>
</feature>
<evidence type="ECO:0000259" key="10">
    <source>
        <dbReference type="Pfam" id="PF12359"/>
    </source>
</evidence>
<evidence type="ECO:0000313" key="11">
    <source>
        <dbReference type="EMBL" id="CAD9033567.1"/>
    </source>
</evidence>
<dbReference type="Gene3D" id="1.10.238.10">
    <property type="entry name" value="EF-hand"/>
    <property type="match status" value="1"/>
</dbReference>
<dbReference type="EC" id="3.4.19.12" evidence="2"/>
<dbReference type="Pfam" id="PF12359">
    <property type="entry name" value="DUF3645"/>
    <property type="match status" value="1"/>
</dbReference>
<dbReference type="EMBL" id="HBGA01121157">
    <property type="protein sequence ID" value="CAD9033567.1"/>
    <property type="molecule type" value="Transcribed_RNA"/>
</dbReference>
<feature type="region of interest" description="Disordered" evidence="8">
    <location>
        <begin position="4123"/>
        <end position="4179"/>
    </location>
</feature>
<comment type="catalytic activity">
    <reaction evidence="1">
        <text>Thiol-dependent hydrolysis of ester, thioester, amide, peptide and isopeptide bonds formed by the C-terminal Gly of ubiquitin (a 76-residue protein attached to proteins as an intracellular targeting signal).</text>
        <dbReference type="EC" id="3.4.19.12"/>
    </reaction>
</comment>
<feature type="compositionally biased region" description="Basic and acidic residues" evidence="8">
    <location>
        <begin position="4123"/>
        <end position="4156"/>
    </location>
</feature>
<keyword evidence="5" id="KW-0378">Hydrolase</keyword>
<keyword evidence="3" id="KW-0645">Protease</keyword>
<gene>
    <name evidence="11" type="ORF">EGYM00392_LOCUS44716</name>
</gene>
<sequence length="4745" mass="529321">MAYQAPPEDHHKVDSDEDHSDSDEEEIEEIKSVDDAPTEDNWVDPLASINFDDVPQHMQKSSNPRAHESLRTFDFRHGHLPQGVEIVGNGELEQLTSGATVVRLGKGAHLKLPLNIETEQAKKQKKEAQKKANMKQKSQNDEEKKSEWVARELLNQYTLVMDLRIDAPPAAPGLSLFQSAWPQPHLTDECYISPQLGVGLDGNFGEEGRVQCGKWTRIAITVGNDQLTTYVSGKKCTAVTKLEIGIPNGRFAVDPDGVLLFASSKGAGAEVQVKYVQFVAQRWTDKQVREALHVGSLYSQWEKDRRTQDAQTRGKFTLHRLFRKAHPIWADPAFWAQFCDPFLAGLSLNQGPPVNCLKVLHLTAQRTLAEQLDWMPAFTEQDVDSCLATVKDLERAVPLFQRAYRLHMLRTNGIVPLLKHLHTAIDALQIGQGLLIPYPRPGVVFLLLRKPQHYTLVVCRGGQPIAYHAAAAEPNSKVKYSGTVVIDDVSSQRVNDDAWWSMLFLVGQLRFSEEKLYSYLLPALSGKPIAAAVAEHPGEPRTPPRSAALTTYQALLEAMKHLMAWRGVAREKVKSFTFNMRRQLVRFVIQDLTCLDALRENDRHLIRIACKQLAHAAVKRAQGFQLSPAQLQAVKTDIDAIEYVLAKVTVVDDLAVNPPPLLTLDTTADRHTTWYKHPLMDRLPRPDDVDGLAGPPKAANTFVPVNLLLVRPRATAFPEALDALRYADTLCTLMSEQTAIVKQDPFLKVALLQHLFTQVLPTPRGPCHPDYAECVWATPGPYAYQLDVLILLRRLMEHFASSCLATRLNRSLDTVRVVVGGAMFCIADATLRRLATDIPSVISQHLLGLWGEDRPYGGGPGAFAAQTSAGWGANPELCVARTGVLDYFGCLDVPEENLLFTWERGMWHHQALDDFVSGICNHLAWDQTATHTWDYVTAAGQGALLAKNYPEWACYRDVTFYFKVFMWNKVNTLQDGHYHQLQAQLTWEYDVCSKMFIVQAFDGQDLRGTVKGALRYPTLADPSNFTLPHKVSTEDDLLHIKTLPDFDGVLSQRDSELLLSYLTVPYIRLPLVLAFFATADRIHTLRNPQLQDVLDAVLFEPGQHLPLGLNAAPKMVPSEDPRLLGTPYGVLLNELHRSPAALLDSLLSFLKQGLECDSGTPYSTETDLILYAVRVAARVANSVAFLIAHATGAHPSVWTALRDVEVDAPTLALLQGGQSRLQEVLQADVRPMLESWTAQCIQKYRKVAADPAATKRELDTHVGQACRLHAHMVLLFRGMGPADWGPKTAATLLASFMYLVNRHSWNRGLSTNTADSFLGVPETELWEVMQVQRPNLVAYLTSCLAMERDQVLEAVVRVTTDSGGRVPKAGDVVREWEALEDPRDLGRFGRAPPERSEAQKQAEQEAEEERKERERRTREAIKRQALRDEKRRAAGLQKVRPNPPPGAASQQPERKRQARRAIGPHTEGVLDLEMNLQTCQLTLRSSNLKALPSDVATNCDVKTVFQDATASMQGAVVESCTNREWIRLMGRDHDVHWWHTDDPDRAEQTLERDYDPGDLFPSEGWVKDLFEPVRLALFNDPFRPIPIMMPDTPLPDTAGVAYLVALHPKAGGTWKEIFVYRHFQCVHVYNVHSYGRRFYRSLWFTTDVRFTYRELTPPTQGGCRQPPLLFRHAAAADVEGESGGAGVVIFRDAVVPQNRSGTQEQFLPARLLYGLVPQALLEKYTLWQDDNDHIRGYPIEGVEDHYLAIDLDDPLTLDHRAVERSLAARVRLVPVPGDVPKRTIQEEWLLLDLLHAPEGTALHSLARVMARLENLSHVLAWTQNAGARDPSDRLTIDLVQLPRLKLTFAAHWDAGASETRLQSLDHANMFVSNIRNDLVVHLCRGIPHCVLLADPNDELRLLVPGVHPVRPVYRSAPFSTELVLTRGDDQWMAQLETPYYLYHVHVSMSFLHCPTLASALYLLWLRLAFRDYGDAARLVDSIATDTQFSPEEAQIFAALGPKQLPDGHPNALAVRCKISHVVMDSPLITPWYLPDELALCLGSLCHVSAQCQLGLDEQVGLLQECELMFKKERVVSYIVTEKFHVETFRRHISGSGNRNLEKVLGYLQKSIFSALNLRVTTAEVAMLMTRVLDGVRVPLINKCLLRNRSNQLEALQEGKATFSVRVPPRGKETGWVARADTTAIGASSRQWQWIGRGLTRLEYTHVKQLKNQAAVQVAAEMLDTEDRDMETMEGKRGFLFLYDLLTGSTKFSLGRSSSARTWVFLLAQLLHPYRRRPQLMASILQLAQLNVEVSAALPKFSLHQGDEASGQAKDQKQTRQALRQQQRDNVNKLSGAAGTPLDALFTSICTLLREAKESGQLVLPPKPGTFPKPQRPAQSLTIPAHRLRQGGAGPRAPCDLAGPPPSLSNLLSADCVLEPLTAVELQGWCDPALAAKLAIGPEELGHFTNIPLRTGLALEDYTVRLSRADFGLPPVSAGVTFDVSRHVDAQSAVAQDMQRRLEHDAEVHAERANGCLNPKLKRLLDSDVERLLAVPPEADSQPALDHLLGLRAALRALKDRDSEYVTLAIPVIDHLANHVELPPCLPDTADGEDEDLTHRYLFCLRRYCGHETRMWLELQIASLLSTKAFEDWHRLNPFVTPSTFHTATRLLTGLLLKANRIGHVNRILETCGDLIRLLQAEAPPPVSGVVQKADALAGALLTARHFVTSGPEGGRGGWRCDPRFLVFEFTWNIMLRKEQVQLVHEFMGSLKQGQSLVKQMIMGAGKTTVVSPLLALMLADGQGLVMEVVPSPLLEFSRSVLRRMFSSVMRKRIYTFVFDRSTEPDASHVRKLRSAVQHGGIVVASSVAVKSVMLKMIEYLGHMNDATRPRPKQLEKDVAHLAQILRLFQTGTLLMDEVDLILHPLKSELNFPVGAREDLDLAPHRWRLAIHLLDAVFAAERGRMAVPFKESARAVALLDAVRQVVERGYEARAFQRSPHLVLLDSGFYHTHLKPLLADWLLLWLETQQLSGLAPDLARRYLLRGYQDKAAAAAVDALLVGAAEGPMGADGRDPTLVARNVQLLNLGHDWLGSFMPHILQKIDRVSFGIMTQADQRHALEETPHMPLSRIKLAIPFEGKDVPSRASEFAHPDVIIGLTVLAYRYEGLRYSDFLEVVGSLRGSLEKETGPYKLRKANQRYERWVLEAGGSILVRAVHQDEDPEARAAADGEEAGVEAKGDVDVDREADGSGEVVSLRFLKQSNEAQMQRLFGLFRTLPDVIHWYLNECVFPTHTPHQVVKLSASGQEVGGDMLFQRRLGFSGTPSDLLPRELGRCGYEQGTDGLMMHTLQSPAIMSHVQLGPGWSVTSLLDQIAYADPPFHALIDTGALVTGFSNLQVAQYLLSGDRLPGVEGVVFLDELGRKVVLIRTTGRVVRLEECGMALERRFAFYDQVHTTGMDITHTPNARAALTLGKDMTFRDYSQGAFRMRGILRGQKVQLLVIPEVAKLIQRELSQAGYPVAPEGVAEGERVLREVLAWLVVNSMRSERIQFNQLCIQSCANVWRKNGFAGLLTESHVFSTTKTVGDPALVGALSMFHEEVGFCVPQGVPKPLLVTDLMHDMQAQHRPFIRTHEDEASIQEITHSLVKAAEASNRLRLEGDPVEGGPEAEGEALARDSSERIFNAEIVQEKAQEKEQQREAVIEIEKEQFVDRMYSRDCEAPIRWAFESLRSPQPPGCMYPAAQCAPPLRRPLAFPGAMYCTRNHFDPQWSGDRRMKNVVMVLEWCPMASGVATARPPTCTPPASAEGALRRVLETYAGTHGGGGVDESALTTDRVARLMGLCFGEEPTGLGGQRVWSPEAVMALLRGPTHRPEHRGRYFVAVSLAEAETIRRVLHLRGAAAVVPGTDVTLALRCVPAHFHVMDQSAGYGGSGPPAFQVQTVHQCFRYLDCDTQYLEGEVNHLLKALQTSTRHERATYFRQTIACRRRIQNSLSSSPVAQVFTLANEFDWLLQRVQALRVRDRLAELRVSLFDAFSLMNQSRSGTLSLGEVLAGLRWLGLQAPSEAETQRNVVDFVSGADQDEDGRLSYTEFWEAVCDPATKRRLLDEDPGAVERSTSELERAEVVVEAAEEQALVALRADLTARREREDQEEMQRQDEEEARRQREAEKAHDAEERRLGRPPNPHYRLGSRERRDPVADALEERRRKRAALQELRRRMAAGFRIGGDEEAEKGTAEGDGGEQAEVVEDVACQEQGSVEYRGVHYDFRTGRMPKRVVQYGYAEYRPIAKRLTASEEEDLKRSRLLPGTQVQCFNNNSTQWGLATVLGPGSAAGTFTVKYDSGDLWDCAPLWAVDLEEDEVEDEEGDVPSPRPVRDDGRPRQTALSISPAGFLKLPLQLEAGNGGGQNLNEYTIEMAVHCSMFWGGEVLFSNGRGLTVRVRGSAVVVDGLGWEGGSWSKKEDVEWSYKKNDKWLPFSVAQTDSLETEYGKNPHGACTLEMDKAMMHCDFAMMKMQDEKGRQTLAMKRMDADARWKERFASTGFTDEILQADHTVDWVTRVQSNTDWSDDEVEETEGGEDHLGHLPWRSRRGLGGGLRGAADTPWVRWTPAEGTETSTYSVGYSSDSSDTDSDTELDSWLEWFDTGPGGKMTKNGWHHVLVSVSLGEAARVVTYVDGAQSKAYRSPEKLGDVDGEFSLIRSEPLYLFGGPRVPSSEMRGGGVLWVEVRDHPCCLMEAEGRYGTVKEGVADWGLFPKAQELDSDDDEYYEY</sequence>
<dbReference type="SUPFAM" id="SSF47473">
    <property type="entry name" value="EF-hand"/>
    <property type="match status" value="1"/>
</dbReference>
<evidence type="ECO:0000256" key="4">
    <source>
        <dbReference type="ARBA" id="ARBA00022786"/>
    </source>
</evidence>
<evidence type="ECO:0000259" key="9">
    <source>
        <dbReference type="Pfam" id="PF12340"/>
    </source>
</evidence>
<feature type="domain" description="DUF3645" evidence="10">
    <location>
        <begin position="3106"/>
        <end position="3137"/>
    </location>
</feature>
<dbReference type="Gene3D" id="3.30.720.50">
    <property type="match status" value="1"/>
</dbReference>
<reference evidence="11" key="1">
    <citation type="submission" date="2021-01" db="EMBL/GenBank/DDBJ databases">
        <authorList>
            <person name="Corre E."/>
            <person name="Pelletier E."/>
            <person name="Niang G."/>
            <person name="Scheremetjew M."/>
            <person name="Finn R."/>
            <person name="Kale V."/>
            <person name="Holt S."/>
            <person name="Cochrane G."/>
            <person name="Meng A."/>
            <person name="Brown T."/>
            <person name="Cohen L."/>
        </authorList>
    </citation>
    <scope>NUCLEOTIDE SEQUENCE</scope>
    <source>
        <strain evidence="11">NIES-381</strain>
    </source>
</reference>
<dbReference type="GO" id="GO:0070530">
    <property type="term" value="F:K63-linked polyubiquitin modification-dependent protein binding"/>
    <property type="evidence" value="ECO:0007669"/>
    <property type="project" value="TreeGrafter"/>
</dbReference>
<dbReference type="InterPro" id="IPR022105">
    <property type="entry name" value="DUF3645"/>
</dbReference>
<dbReference type="PANTHER" id="PTHR13367:SF28">
    <property type="entry name" value="UBIQUITIN THIOESTERASE ZRANB1"/>
    <property type="match status" value="1"/>
</dbReference>
<dbReference type="GO" id="GO:0005737">
    <property type="term" value="C:cytoplasm"/>
    <property type="evidence" value="ECO:0007669"/>
    <property type="project" value="TreeGrafter"/>
</dbReference>
<name>A0A7S1J653_9EUGL</name>
<dbReference type="GO" id="GO:0005634">
    <property type="term" value="C:nucleus"/>
    <property type="evidence" value="ECO:0007669"/>
    <property type="project" value="TreeGrafter"/>
</dbReference>
<feature type="compositionally biased region" description="Acidic residues" evidence="8">
    <location>
        <begin position="4334"/>
        <end position="4343"/>
    </location>
</feature>
<feature type="compositionally biased region" description="Basic and acidic residues" evidence="8">
    <location>
        <begin position="1383"/>
        <end position="1432"/>
    </location>
</feature>
<protein>
    <recommendedName>
        <fullName evidence="2">ubiquitinyl hydrolase 1</fullName>
        <ecNumber evidence="2">3.4.19.12</ecNumber>
    </recommendedName>
</protein>
<dbReference type="InterPro" id="IPR011992">
    <property type="entry name" value="EF-hand-dom_pair"/>
</dbReference>
<dbReference type="GO" id="GO:0004843">
    <property type="term" value="F:cysteine-type deubiquitinase activity"/>
    <property type="evidence" value="ECO:0007669"/>
    <property type="project" value="UniProtKB-EC"/>
</dbReference>
<keyword evidence="7" id="KW-0106">Calcium</keyword>
<feature type="region of interest" description="Disordered" evidence="8">
    <location>
        <begin position="4334"/>
        <end position="4358"/>
    </location>
</feature>
<dbReference type="InterPro" id="IPR051346">
    <property type="entry name" value="OTU_Deubiquitinase"/>
</dbReference>
<feature type="compositionally biased region" description="Basic and acidic residues" evidence="8">
    <location>
        <begin position="4167"/>
        <end position="4179"/>
    </location>
</feature>
<evidence type="ECO:0000256" key="1">
    <source>
        <dbReference type="ARBA" id="ARBA00000707"/>
    </source>
</evidence>
<keyword evidence="4" id="KW-0833">Ubl conjugation pathway</keyword>
<dbReference type="GO" id="GO:0071947">
    <property type="term" value="P:protein deubiquitination involved in ubiquitin-dependent protein catabolic process"/>
    <property type="evidence" value="ECO:0007669"/>
    <property type="project" value="TreeGrafter"/>
</dbReference>
<dbReference type="PANTHER" id="PTHR13367">
    <property type="entry name" value="UBIQUITIN THIOESTERASE"/>
    <property type="match status" value="1"/>
</dbReference>
<evidence type="ECO:0000256" key="3">
    <source>
        <dbReference type="ARBA" id="ARBA00022670"/>
    </source>
</evidence>
<evidence type="ECO:0000256" key="5">
    <source>
        <dbReference type="ARBA" id="ARBA00022801"/>
    </source>
</evidence>
<feature type="domain" description="DUF3638" evidence="9">
    <location>
        <begin position="2722"/>
        <end position="2936"/>
    </location>
</feature>
<feature type="compositionally biased region" description="Basic and acidic residues" evidence="8">
    <location>
        <begin position="119"/>
        <end position="130"/>
    </location>
</feature>
<keyword evidence="6" id="KW-0788">Thiol protease</keyword>
<feature type="region of interest" description="Disordered" evidence="8">
    <location>
        <begin position="1383"/>
        <end position="1460"/>
    </location>
</feature>
<evidence type="ECO:0000256" key="2">
    <source>
        <dbReference type="ARBA" id="ARBA00012759"/>
    </source>
</evidence>
<feature type="region of interest" description="Disordered" evidence="8">
    <location>
        <begin position="2305"/>
        <end position="2334"/>
    </location>
</feature>
<organism evidence="11">
    <name type="scientific">Eutreptiella gymnastica</name>
    <dbReference type="NCBI Taxonomy" id="73025"/>
    <lineage>
        <taxon>Eukaryota</taxon>
        <taxon>Discoba</taxon>
        <taxon>Euglenozoa</taxon>
        <taxon>Euglenida</taxon>
        <taxon>Spirocuta</taxon>
        <taxon>Euglenophyceae</taxon>
        <taxon>Eutreptiales</taxon>
        <taxon>Eutreptiaceae</taxon>
        <taxon>Eutreptiella</taxon>
    </lineage>
</organism>
<evidence type="ECO:0000256" key="6">
    <source>
        <dbReference type="ARBA" id="ARBA00022807"/>
    </source>
</evidence>
<proteinExistence type="predicted"/>
<accession>A0A7S1J653</accession>
<feature type="region of interest" description="Disordered" evidence="8">
    <location>
        <begin position="4542"/>
        <end position="4562"/>
    </location>
</feature>
<dbReference type="InterPro" id="IPR037197">
    <property type="entry name" value="WWE_dom_sf"/>
</dbReference>
<evidence type="ECO:0000256" key="8">
    <source>
        <dbReference type="SAM" id="MobiDB-lite"/>
    </source>
</evidence>
<dbReference type="InterPro" id="IPR018247">
    <property type="entry name" value="EF_Hand_1_Ca_BS"/>
</dbReference>
<feature type="region of interest" description="Disordered" evidence="8">
    <location>
        <begin position="115"/>
        <end position="146"/>
    </location>
</feature>
<dbReference type="Pfam" id="PF12340">
    <property type="entry name" value="DUF3638"/>
    <property type="match status" value="1"/>
</dbReference>
<feature type="region of interest" description="Disordered" evidence="8">
    <location>
        <begin position="1"/>
        <end position="41"/>
    </location>
</feature>
<dbReference type="PROSITE" id="PS00018">
    <property type="entry name" value="EF_HAND_1"/>
    <property type="match status" value="1"/>
</dbReference>
<dbReference type="InterPro" id="IPR022099">
    <property type="entry name" value="DUF3638"/>
</dbReference>
<evidence type="ECO:0000256" key="7">
    <source>
        <dbReference type="ARBA" id="ARBA00022837"/>
    </source>
</evidence>